<dbReference type="InterPro" id="IPR028082">
    <property type="entry name" value="Peripla_BP_I"/>
</dbReference>
<comment type="similarity">
    <text evidence="1">Belongs to the leucine-binding protein family.</text>
</comment>
<dbReference type="PANTHER" id="PTHR30483">
    <property type="entry name" value="LEUCINE-SPECIFIC-BINDING PROTEIN"/>
    <property type="match status" value="1"/>
</dbReference>
<dbReference type="PANTHER" id="PTHR30483:SF6">
    <property type="entry name" value="PERIPLASMIC BINDING PROTEIN OF ABC TRANSPORTER FOR NATURAL AMINO ACIDS"/>
    <property type="match status" value="1"/>
</dbReference>
<evidence type="ECO:0000256" key="2">
    <source>
        <dbReference type="ARBA" id="ARBA00022729"/>
    </source>
</evidence>
<dbReference type="CDD" id="cd06346">
    <property type="entry name" value="PBP1_ABC_ligand_binding-like"/>
    <property type="match status" value="1"/>
</dbReference>
<dbReference type="InterPro" id="IPR051010">
    <property type="entry name" value="BCAA_transport"/>
</dbReference>
<evidence type="ECO:0000256" key="1">
    <source>
        <dbReference type="ARBA" id="ARBA00010062"/>
    </source>
</evidence>
<dbReference type="InterPro" id="IPR028081">
    <property type="entry name" value="Leu-bd"/>
</dbReference>
<dbReference type="EMBL" id="AGUD01000313">
    <property type="protein sequence ID" value="EHN08898.1"/>
    <property type="molecule type" value="Genomic_DNA"/>
</dbReference>
<comment type="caution">
    <text evidence="4">The sequence shown here is derived from an EMBL/GenBank/DDBJ whole genome shotgun (WGS) entry which is preliminary data.</text>
</comment>
<gene>
    <name evidence="4" type="ORF">PAI11_42690</name>
</gene>
<dbReference type="AlphaFoldDB" id="H0EBN6"/>
<feature type="domain" description="Leucine-binding protein" evidence="3">
    <location>
        <begin position="8"/>
        <end position="339"/>
    </location>
</feature>
<keyword evidence="4" id="KW-0675">Receptor</keyword>
<dbReference type="Gene3D" id="3.40.50.2300">
    <property type="match status" value="2"/>
</dbReference>
<evidence type="ECO:0000313" key="5">
    <source>
        <dbReference type="Proteomes" id="UP000005143"/>
    </source>
</evidence>
<dbReference type="SUPFAM" id="SSF53822">
    <property type="entry name" value="Periplasmic binding protein-like I"/>
    <property type="match status" value="1"/>
</dbReference>
<proteinExistence type="inferred from homology"/>
<dbReference type="Pfam" id="PF13458">
    <property type="entry name" value="Peripla_BP_6"/>
    <property type="match status" value="1"/>
</dbReference>
<name>H0EBN6_9ACTN</name>
<accession>H0EBN6</accession>
<dbReference type="Proteomes" id="UP000005143">
    <property type="component" value="Unassembled WGS sequence"/>
</dbReference>
<protein>
    <submittedName>
        <fullName evidence="4">Extracellular ligand-binding receptor</fullName>
    </submittedName>
</protein>
<keyword evidence="2" id="KW-0732">Signal</keyword>
<organism evidence="4 5">
    <name type="scientific">Patulibacter medicamentivorans</name>
    <dbReference type="NCBI Taxonomy" id="1097667"/>
    <lineage>
        <taxon>Bacteria</taxon>
        <taxon>Bacillati</taxon>
        <taxon>Actinomycetota</taxon>
        <taxon>Thermoleophilia</taxon>
        <taxon>Solirubrobacterales</taxon>
        <taxon>Patulibacteraceae</taxon>
        <taxon>Patulibacter</taxon>
    </lineage>
</organism>
<evidence type="ECO:0000259" key="3">
    <source>
        <dbReference type="Pfam" id="PF13458"/>
    </source>
</evidence>
<evidence type="ECO:0000313" key="4">
    <source>
        <dbReference type="EMBL" id="EHN08898.1"/>
    </source>
</evidence>
<reference evidence="4 5" key="1">
    <citation type="journal article" date="2013" name="Biodegradation">
        <title>Quantitative proteomic analysis of ibuprofen-degrading Patulibacter sp. strain I11.</title>
        <authorList>
            <person name="Almeida B."/>
            <person name="Kjeldal H."/>
            <person name="Lolas I."/>
            <person name="Knudsen A.D."/>
            <person name="Carvalho G."/>
            <person name="Nielsen K.L."/>
            <person name="Barreto Crespo M.T."/>
            <person name="Stensballe A."/>
            <person name="Nielsen J.L."/>
        </authorList>
    </citation>
    <scope>NUCLEOTIDE SEQUENCE [LARGE SCALE GENOMIC DNA]</scope>
    <source>
        <strain evidence="4 5">I11</strain>
    </source>
</reference>
<sequence>MANASFDLTIGDIVPLTGDLNTYGPGGDKAGKIAVEQLTAALKQDGISGVSFKNVAADDESKPTSAPQAASKLTNDGATCLVGAYASANTLALGNGIAVDNEVPLISPASTSPELTGLQDDGFVWRTAISDARQGKVLSDAIAKQLGGATGKTISIGARNDAYGEGIAKALKGEWEKAGGKVTGTVLYDPNQPSYNSEAGKIAGNGSDSAYVIVDFPETFAKVAPALVRTGKWDAKKAWYTDGLAVAGGAAELKKQNIPVAAIDGSNGTRPAADSKTAGAKTFAELYAASKASPTGEPPTFAAQNFDAHVLCGLAAIAAGSKDGTAIKDKLKAVSGAPGTKYGPGQLAQAIKDLRAGKDIDYDGASGPIDFDDAGDPTAGSYDIYTYEGADLKVTDTVQIGG</sequence>
<keyword evidence="5" id="KW-1185">Reference proteome</keyword>